<dbReference type="InterPro" id="IPR015424">
    <property type="entry name" value="PyrdxlP-dep_Trfase"/>
</dbReference>
<dbReference type="InterPro" id="IPR023603">
    <property type="entry name" value="Low_specificity_L-TA-like"/>
</dbReference>
<dbReference type="InterPro" id="IPR015422">
    <property type="entry name" value="PyrdxlP-dep_Trfase_small"/>
</dbReference>
<comment type="similarity">
    <text evidence="2">Belongs to the threonine aldolase family.</text>
</comment>
<dbReference type="RefSeq" id="WP_183980036.1">
    <property type="nucleotide sequence ID" value="NZ_JACHEB010000010.1"/>
</dbReference>
<organism evidence="7 8">
    <name type="scientific">Tunturiibacter gelidiferens</name>
    <dbReference type="NCBI Taxonomy" id="3069689"/>
    <lineage>
        <taxon>Bacteria</taxon>
        <taxon>Pseudomonadati</taxon>
        <taxon>Acidobacteriota</taxon>
        <taxon>Terriglobia</taxon>
        <taxon>Terriglobales</taxon>
        <taxon>Acidobacteriaceae</taxon>
        <taxon>Tunturiibacter</taxon>
    </lineage>
</organism>
<dbReference type="Pfam" id="PF01212">
    <property type="entry name" value="Beta_elim_lyase"/>
    <property type="match status" value="1"/>
</dbReference>
<dbReference type="InterPro" id="IPR015421">
    <property type="entry name" value="PyrdxlP-dep_Trfase_major"/>
</dbReference>
<keyword evidence="3" id="KW-0663">Pyridoxal phosphate</keyword>
<dbReference type="InterPro" id="IPR001597">
    <property type="entry name" value="ArAA_b-elim_lyase/Thr_aldolase"/>
</dbReference>
<dbReference type="CDD" id="cd06502">
    <property type="entry name" value="TA_like"/>
    <property type="match status" value="1"/>
</dbReference>
<name>A0A9X0QHW7_9BACT</name>
<evidence type="ECO:0000256" key="1">
    <source>
        <dbReference type="ARBA" id="ARBA00001933"/>
    </source>
</evidence>
<feature type="modified residue" description="N6-(pyridoxal phosphate)lysine" evidence="5">
    <location>
        <position position="199"/>
    </location>
</feature>
<evidence type="ECO:0000313" key="8">
    <source>
        <dbReference type="Proteomes" id="UP000535182"/>
    </source>
</evidence>
<dbReference type="GO" id="GO:0008732">
    <property type="term" value="F:L-allo-threonine aldolase activity"/>
    <property type="evidence" value="ECO:0007669"/>
    <property type="project" value="TreeGrafter"/>
</dbReference>
<dbReference type="GO" id="GO:0006545">
    <property type="term" value="P:glycine biosynthetic process"/>
    <property type="evidence" value="ECO:0007669"/>
    <property type="project" value="TreeGrafter"/>
</dbReference>
<dbReference type="PANTHER" id="PTHR48097:SF9">
    <property type="entry name" value="L-THREONINE ALDOLASE"/>
    <property type="match status" value="1"/>
</dbReference>
<evidence type="ECO:0000256" key="2">
    <source>
        <dbReference type="ARBA" id="ARBA00006966"/>
    </source>
</evidence>
<evidence type="ECO:0000259" key="6">
    <source>
        <dbReference type="Pfam" id="PF01212"/>
    </source>
</evidence>
<keyword evidence="4 7" id="KW-0456">Lyase</keyword>
<evidence type="ECO:0000256" key="5">
    <source>
        <dbReference type="PIRSR" id="PIRSR017617-1"/>
    </source>
</evidence>
<feature type="domain" description="Aromatic amino acid beta-eliminating lyase/threonine aldolase" evidence="6">
    <location>
        <begin position="3"/>
        <end position="286"/>
    </location>
</feature>
<dbReference type="PANTHER" id="PTHR48097">
    <property type="entry name" value="L-THREONINE ALDOLASE-RELATED"/>
    <property type="match status" value="1"/>
</dbReference>
<protein>
    <submittedName>
        <fullName evidence="7">Threonine aldolase</fullName>
        <ecNumber evidence="7">4.1.2.5</ecNumber>
    </submittedName>
</protein>
<dbReference type="Proteomes" id="UP000535182">
    <property type="component" value="Unassembled WGS sequence"/>
</dbReference>
<proteinExistence type="inferred from homology"/>
<dbReference type="AlphaFoldDB" id="A0A9X0QHW7"/>
<gene>
    <name evidence="7" type="ORF">HDF14_004173</name>
</gene>
<comment type="caution">
    <text evidence="7">The sequence shown here is derived from an EMBL/GenBank/DDBJ whole genome shotgun (WGS) entry which is preliminary data.</text>
</comment>
<dbReference type="SUPFAM" id="SSF53383">
    <property type="entry name" value="PLP-dependent transferases"/>
    <property type="match status" value="1"/>
</dbReference>
<evidence type="ECO:0000256" key="3">
    <source>
        <dbReference type="ARBA" id="ARBA00022898"/>
    </source>
</evidence>
<comment type="cofactor">
    <cofactor evidence="1">
        <name>pyridoxal 5'-phosphate</name>
        <dbReference type="ChEBI" id="CHEBI:597326"/>
    </cofactor>
</comment>
<dbReference type="NCBIfam" id="NF041359">
    <property type="entry name" value="GntG_guanitoxin"/>
    <property type="match status" value="1"/>
</dbReference>
<evidence type="ECO:0000313" key="7">
    <source>
        <dbReference type="EMBL" id="MBB5330538.1"/>
    </source>
</evidence>
<sequence>MIDLRSDTVTRPTPAMREAMASAEVGDDVYSEDPTVNRLEREAAETFGREASIFVPTGTMGNQIAIRLHTQHGQEVICEARSHVLDWEMAMMSAFSGCQARAVAAERGILTWQHIKPAIGAKIYYRAQTGLISLENTHNMAGGTVTPLPVLEEVWAGAREAGLPVHLDGGRVFNAATALGLDVAKLTSGFDTVMFCLSKGLGAPVGSMLVGSRKAIEQARIYRKALGGGMRQAGVLAAAGLIALHEMSKRLHEDHANARLLAEAVAAEPAAAEIDMETVQTNIVIFKLRSKDRATGGDAAAFTAALKQKGVLVSAIGPHSIRFVTHYDVDRVACERAAAIVSEHLRVL</sequence>
<dbReference type="PIRSF" id="PIRSF017617">
    <property type="entry name" value="Thr_aldolase"/>
    <property type="match status" value="1"/>
</dbReference>
<dbReference type="EC" id="4.1.2.5" evidence="7"/>
<dbReference type="Gene3D" id="3.90.1150.10">
    <property type="entry name" value="Aspartate Aminotransferase, domain 1"/>
    <property type="match status" value="1"/>
</dbReference>
<keyword evidence="8" id="KW-1185">Reference proteome</keyword>
<dbReference type="Gene3D" id="3.40.640.10">
    <property type="entry name" value="Type I PLP-dependent aspartate aminotransferase-like (Major domain)"/>
    <property type="match status" value="1"/>
</dbReference>
<dbReference type="GO" id="GO:0005829">
    <property type="term" value="C:cytosol"/>
    <property type="evidence" value="ECO:0007669"/>
    <property type="project" value="TreeGrafter"/>
</dbReference>
<dbReference type="GO" id="GO:0006567">
    <property type="term" value="P:L-threonine catabolic process"/>
    <property type="evidence" value="ECO:0007669"/>
    <property type="project" value="TreeGrafter"/>
</dbReference>
<accession>A0A9X0QHW7</accession>
<evidence type="ECO:0000256" key="4">
    <source>
        <dbReference type="ARBA" id="ARBA00023239"/>
    </source>
</evidence>
<dbReference type="EMBL" id="JACHEB010000010">
    <property type="protein sequence ID" value="MBB5330538.1"/>
    <property type="molecule type" value="Genomic_DNA"/>
</dbReference>
<reference evidence="7 8" key="1">
    <citation type="submission" date="2020-08" db="EMBL/GenBank/DDBJ databases">
        <title>Genomic Encyclopedia of Type Strains, Phase IV (KMG-V): Genome sequencing to study the core and pangenomes of soil and plant-associated prokaryotes.</title>
        <authorList>
            <person name="Whitman W."/>
        </authorList>
    </citation>
    <scope>NUCLEOTIDE SEQUENCE [LARGE SCALE GENOMIC DNA]</scope>
    <source>
        <strain evidence="7 8">X5P2</strain>
    </source>
</reference>
<dbReference type="FunFam" id="3.40.640.10:FF:000030">
    <property type="entry name" value="Low-specificity L-threonine aldolase"/>
    <property type="match status" value="1"/>
</dbReference>